<reference evidence="3" key="1">
    <citation type="journal article" date="2023" name="Science">
        <title>Genome structures resolve the early diversification of teleost fishes.</title>
        <authorList>
            <person name="Parey E."/>
            <person name="Louis A."/>
            <person name="Montfort J."/>
            <person name="Bouchez O."/>
            <person name="Roques C."/>
            <person name="Iampietro C."/>
            <person name="Lluch J."/>
            <person name="Castinel A."/>
            <person name="Donnadieu C."/>
            <person name="Desvignes T."/>
            <person name="Floi Bucao C."/>
            <person name="Jouanno E."/>
            <person name="Wen M."/>
            <person name="Mejri S."/>
            <person name="Dirks R."/>
            <person name="Jansen H."/>
            <person name="Henkel C."/>
            <person name="Chen W.J."/>
            <person name="Zahm M."/>
            <person name="Cabau C."/>
            <person name="Klopp C."/>
            <person name="Thompson A.W."/>
            <person name="Robinson-Rechavi M."/>
            <person name="Braasch I."/>
            <person name="Lecointre G."/>
            <person name="Bobe J."/>
            <person name="Postlethwait J.H."/>
            <person name="Berthelot C."/>
            <person name="Roest Crollius H."/>
            <person name="Guiguen Y."/>
        </authorList>
    </citation>
    <scope>NUCLEOTIDE SEQUENCE</scope>
    <source>
        <strain evidence="3">NC1722</strain>
    </source>
</reference>
<proteinExistence type="predicted"/>
<feature type="region of interest" description="Disordered" evidence="1">
    <location>
        <begin position="1"/>
        <end position="27"/>
    </location>
</feature>
<keyword evidence="2" id="KW-0472">Membrane</keyword>
<sequence>MLQSVESSHRAPPPRCRSRSLTHGDTWRRPPRGLINGVTFVRRARRVLSIWAGCRFLLAWLHSVFLLD</sequence>
<dbReference type="Proteomes" id="UP001221898">
    <property type="component" value="Unassembled WGS sequence"/>
</dbReference>
<evidence type="ECO:0000256" key="1">
    <source>
        <dbReference type="SAM" id="MobiDB-lite"/>
    </source>
</evidence>
<gene>
    <name evidence="3" type="ORF">AAFF_G00114730</name>
</gene>
<evidence type="ECO:0000313" key="4">
    <source>
        <dbReference type="Proteomes" id="UP001221898"/>
    </source>
</evidence>
<name>A0AAD7RT56_9TELE</name>
<keyword evidence="2" id="KW-1133">Transmembrane helix</keyword>
<keyword evidence="4" id="KW-1185">Reference proteome</keyword>
<dbReference type="EMBL" id="JAINUG010000178">
    <property type="protein sequence ID" value="KAJ8389767.1"/>
    <property type="molecule type" value="Genomic_DNA"/>
</dbReference>
<organism evidence="3 4">
    <name type="scientific">Aldrovandia affinis</name>
    <dbReference type="NCBI Taxonomy" id="143900"/>
    <lineage>
        <taxon>Eukaryota</taxon>
        <taxon>Metazoa</taxon>
        <taxon>Chordata</taxon>
        <taxon>Craniata</taxon>
        <taxon>Vertebrata</taxon>
        <taxon>Euteleostomi</taxon>
        <taxon>Actinopterygii</taxon>
        <taxon>Neopterygii</taxon>
        <taxon>Teleostei</taxon>
        <taxon>Notacanthiformes</taxon>
        <taxon>Halosauridae</taxon>
        <taxon>Aldrovandia</taxon>
    </lineage>
</organism>
<accession>A0AAD7RT56</accession>
<comment type="caution">
    <text evidence="3">The sequence shown here is derived from an EMBL/GenBank/DDBJ whole genome shotgun (WGS) entry which is preliminary data.</text>
</comment>
<evidence type="ECO:0000256" key="2">
    <source>
        <dbReference type="SAM" id="Phobius"/>
    </source>
</evidence>
<keyword evidence="2" id="KW-0812">Transmembrane</keyword>
<feature type="transmembrane region" description="Helical" evidence="2">
    <location>
        <begin position="48"/>
        <end position="67"/>
    </location>
</feature>
<dbReference type="AlphaFoldDB" id="A0AAD7RT56"/>
<protein>
    <submittedName>
        <fullName evidence="3">Uncharacterized protein</fullName>
    </submittedName>
</protein>
<evidence type="ECO:0000313" key="3">
    <source>
        <dbReference type="EMBL" id="KAJ8389767.1"/>
    </source>
</evidence>